<name>A0A016TLA4_9BILA</name>
<organism evidence="1 2">
    <name type="scientific">Ancylostoma ceylanicum</name>
    <dbReference type="NCBI Taxonomy" id="53326"/>
    <lineage>
        <taxon>Eukaryota</taxon>
        <taxon>Metazoa</taxon>
        <taxon>Ecdysozoa</taxon>
        <taxon>Nematoda</taxon>
        <taxon>Chromadorea</taxon>
        <taxon>Rhabditida</taxon>
        <taxon>Rhabditina</taxon>
        <taxon>Rhabditomorpha</taxon>
        <taxon>Strongyloidea</taxon>
        <taxon>Ancylostomatidae</taxon>
        <taxon>Ancylostomatinae</taxon>
        <taxon>Ancylostoma</taxon>
    </lineage>
</organism>
<sequence>MLLIEYLRPDSKQGNRRALTRPHVLTSPRERKVPNRNIVFILYRNPILVELRYGNPKYGIPQDLFKFCPGGLFGVLITNIVSILHRNPTFVGIR</sequence>
<evidence type="ECO:0000313" key="1">
    <source>
        <dbReference type="EMBL" id="EYC03769.1"/>
    </source>
</evidence>
<reference evidence="2" key="1">
    <citation type="journal article" date="2015" name="Nat. Genet.">
        <title>The genome and transcriptome of the zoonotic hookworm Ancylostoma ceylanicum identify infection-specific gene families.</title>
        <authorList>
            <person name="Schwarz E.M."/>
            <person name="Hu Y."/>
            <person name="Antoshechkin I."/>
            <person name="Miller M.M."/>
            <person name="Sternberg P.W."/>
            <person name="Aroian R.V."/>
        </authorList>
    </citation>
    <scope>NUCLEOTIDE SEQUENCE</scope>
    <source>
        <strain evidence="2">HY135</strain>
    </source>
</reference>
<protein>
    <submittedName>
        <fullName evidence="1">Uncharacterized protein</fullName>
    </submittedName>
</protein>
<accession>A0A016TLA4</accession>
<evidence type="ECO:0000313" key="2">
    <source>
        <dbReference type="Proteomes" id="UP000024635"/>
    </source>
</evidence>
<keyword evidence="2" id="KW-1185">Reference proteome</keyword>
<proteinExistence type="predicted"/>
<gene>
    <name evidence="1" type="primary">Acey_s0091.g2414</name>
    <name evidence="1" type="ORF">Y032_0091g2414</name>
</gene>
<dbReference type="EMBL" id="JARK01001427">
    <property type="protein sequence ID" value="EYC03769.1"/>
    <property type="molecule type" value="Genomic_DNA"/>
</dbReference>
<comment type="caution">
    <text evidence="1">The sequence shown here is derived from an EMBL/GenBank/DDBJ whole genome shotgun (WGS) entry which is preliminary data.</text>
</comment>
<dbReference type="Proteomes" id="UP000024635">
    <property type="component" value="Unassembled WGS sequence"/>
</dbReference>
<dbReference type="AlphaFoldDB" id="A0A016TLA4"/>